<sequence length="541" mass="58583">MASVVDHSSSHGPPRPARNAQAAWSHIVRGEHEQKAVSAPSSPPATVITSRDSLERSLQKSPPDFQPTMPSENPDHVNDGIATASASKGKKLVWNVPSNGSTEGGSVMDAASWPALADAAKASPKSSSSDSLKGLSDGPVSGHLVPQSPSSKPVSTTPNPSFPSNSSSSGRHKPMKHFAVNTASDGRTISTTLTDKPSSGNGGTPNGGLATSSPALSQPSHPVADRQPSIEPSSKVLANKNNINNTNNWDNASRPVAVSSQPHGGNDHHRGYGGGRRGNGGHHNSYGNRRDPERGGYEWNQRNFIRDVHMQQLRPPWGVRPYSRPPAVAAQLFGPPPPPRPFGHNMGFTDMSPFIYYVPAPPHPESFRGLPFAPHPTPPPPIMFYNASEPQRAMLLKQIDYYFSPENLFKDGYLRQHMDEQGWVPISLIASFNRVMQLTSHIQYNTIQYIIDTMRFSSVVEVQGDKIRRRNDWSIWAPKISNHFGSTSSTQSPTASNYEALTNKFHSLGLENSSNHSSMKGSTETVHSRSTSADIDSQQSS</sequence>
<evidence type="ECO:0000313" key="5">
    <source>
        <dbReference type="EMBL" id="KAK8963964.1"/>
    </source>
</evidence>
<keyword evidence="1 2" id="KW-0694">RNA-binding</keyword>
<feature type="compositionally biased region" description="Polar residues" evidence="3">
    <location>
        <begin position="209"/>
        <end position="220"/>
    </location>
</feature>
<dbReference type="PROSITE" id="PS50961">
    <property type="entry name" value="HTH_LA"/>
    <property type="match status" value="1"/>
</dbReference>
<dbReference type="Proteomes" id="UP001412067">
    <property type="component" value="Unassembled WGS sequence"/>
</dbReference>
<feature type="region of interest" description="Disordered" evidence="3">
    <location>
        <begin position="512"/>
        <end position="541"/>
    </location>
</feature>
<feature type="compositionally biased region" description="Polar residues" evidence="3">
    <location>
        <begin position="1"/>
        <end position="11"/>
    </location>
</feature>
<name>A0ABR2MK91_9ASPA</name>
<evidence type="ECO:0000313" key="6">
    <source>
        <dbReference type="Proteomes" id="UP001412067"/>
    </source>
</evidence>
<feature type="domain" description="HTH La-type RNA-binding" evidence="4">
    <location>
        <begin position="385"/>
        <end position="479"/>
    </location>
</feature>
<dbReference type="InterPro" id="IPR006630">
    <property type="entry name" value="La_HTH"/>
</dbReference>
<accession>A0ABR2MK91</accession>
<keyword evidence="6" id="KW-1185">Reference proteome</keyword>
<feature type="compositionally biased region" description="Low complexity" evidence="3">
    <location>
        <begin position="110"/>
        <end position="139"/>
    </location>
</feature>
<dbReference type="InterPro" id="IPR036390">
    <property type="entry name" value="WH_DNA-bd_sf"/>
</dbReference>
<dbReference type="InterPro" id="IPR045180">
    <property type="entry name" value="La_dom_prot"/>
</dbReference>
<proteinExistence type="predicted"/>
<dbReference type="PANTHER" id="PTHR22792">
    <property type="entry name" value="LUPUS LA PROTEIN-RELATED"/>
    <property type="match status" value="1"/>
</dbReference>
<dbReference type="Pfam" id="PF05383">
    <property type="entry name" value="La"/>
    <property type="match status" value="1"/>
</dbReference>
<dbReference type="PANTHER" id="PTHR22792:SF132">
    <property type="entry name" value="LA-RELATED PROTEIN 1"/>
    <property type="match status" value="1"/>
</dbReference>
<dbReference type="CDD" id="cd07323">
    <property type="entry name" value="LAM"/>
    <property type="match status" value="1"/>
</dbReference>
<reference evidence="5 6" key="1">
    <citation type="journal article" date="2022" name="Nat. Plants">
        <title>Genomes of leafy and leafless Platanthera orchids illuminate the evolution of mycoheterotrophy.</title>
        <authorList>
            <person name="Li M.H."/>
            <person name="Liu K.W."/>
            <person name="Li Z."/>
            <person name="Lu H.C."/>
            <person name="Ye Q.L."/>
            <person name="Zhang D."/>
            <person name="Wang J.Y."/>
            <person name="Li Y.F."/>
            <person name="Zhong Z.M."/>
            <person name="Liu X."/>
            <person name="Yu X."/>
            <person name="Liu D.K."/>
            <person name="Tu X.D."/>
            <person name="Liu B."/>
            <person name="Hao Y."/>
            <person name="Liao X.Y."/>
            <person name="Jiang Y.T."/>
            <person name="Sun W.H."/>
            <person name="Chen J."/>
            <person name="Chen Y.Q."/>
            <person name="Ai Y."/>
            <person name="Zhai J.W."/>
            <person name="Wu S.S."/>
            <person name="Zhou Z."/>
            <person name="Hsiao Y.Y."/>
            <person name="Wu W.L."/>
            <person name="Chen Y.Y."/>
            <person name="Lin Y.F."/>
            <person name="Hsu J.L."/>
            <person name="Li C.Y."/>
            <person name="Wang Z.W."/>
            <person name="Zhao X."/>
            <person name="Zhong W.Y."/>
            <person name="Ma X.K."/>
            <person name="Ma L."/>
            <person name="Huang J."/>
            <person name="Chen G.Z."/>
            <person name="Huang M.Z."/>
            <person name="Huang L."/>
            <person name="Peng D.H."/>
            <person name="Luo Y.B."/>
            <person name="Zou S.Q."/>
            <person name="Chen S.P."/>
            <person name="Lan S."/>
            <person name="Tsai W.C."/>
            <person name="Van de Peer Y."/>
            <person name="Liu Z.J."/>
        </authorList>
    </citation>
    <scope>NUCLEOTIDE SEQUENCE [LARGE SCALE GENOMIC DNA]</scope>
    <source>
        <strain evidence="5">Lor288</strain>
    </source>
</reference>
<evidence type="ECO:0000256" key="3">
    <source>
        <dbReference type="SAM" id="MobiDB-lite"/>
    </source>
</evidence>
<evidence type="ECO:0000256" key="1">
    <source>
        <dbReference type="ARBA" id="ARBA00022884"/>
    </source>
</evidence>
<evidence type="ECO:0000259" key="4">
    <source>
        <dbReference type="PROSITE" id="PS50961"/>
    </source>
</evidence>
<feature type="region of interest" description="Disordered" evidence="3">
    <location>
        <begin position="1"/>
        <end position="295"/>
    </location>
</feature>
<protein>
    <recommendedName>
        <fullName evidence="4">HTH La-type RNA-binding domain-containing protein</fullName>
    </recommendedName>
</protein>
<feature type="compositionally biased region" description="Low complexity" evidence="3">
    <location>
        <begin position="239"/>
        <end position="251"/>
    </location>
</feature>
<evidence type="ECO:0000256" key="2">
    <source>
        <dbReference type="PROSITE-ProRule" id="PRU00332"/>
    </source>
</evidence>
<dbReference type="SUPFAM" id="SSF46785">
    <property type="entry name" value="Winged helix' DNA-binding domain"/>
    <property type="match status" value="1"/>
</dbReference>
<dbReference type="InterPro" id="IPR036388">
    <property type="entry name" value="WH-like_DNA-bd_sf"/>
</dbReference>
<dbReference type="Gene3D" id="1.10.10.10">
    <property type="entry name" value="Winged helix-like DNA-binding domain superfamily/Winged helix DNA-binding domain"/>
    <property type="match status" value="1"/>
</dbReference>
<gene>
    <name evidence="5" type="ORF">KSP40_PGU000639</name>
</gene>
<feature type="compositionally biased region" description="Polar residues" evidence="3">
    <location>
        <begin position="181"/>
        <end position="196"/>
    </location>
</feature>
<organism evidence="5 6">
    <name type="scientific">Platanthera guangdongensis</name>
    <dbReference type="NCBI Taxonomy" id="2320717"/>
    <lineage>
        <taxon>Eukaryota</taxon>
        <taxon>Viridiplantae</taxon>
        <taxon>Streptophyta</taxon>
        <taxon>Embryophyta</taxon>
        <taxon>Tracheophyta</taxon>
        <taxon>Spermatophyta</taxon>
        <taxon>Magnoliopsida</taxon>
        <taxon>Liliopsida</taxon>
        <taxon>Asparagales</taxon>
        <taxon>Orchidaceae</taxon>
        <taxon>Orchidoideae</taxon>
        <taxon>Orchideae</taxon>
        <taxon>Orchidinae</taxon>
        <taxon>Platanthera</taxon>
    </lineage>
</organism>
<comment type="caution">
    <text evidence="5">The sequence shown here is derived from an EMBL/GenBank/DDBJ whole genome shotgun (WGS) entry which is preliminary data.</text>
</comment>
<dbReference type="SMART" id="SM00715">
    <property type="entry name" value="LA"/>
    <property type="match status" value="1"/>
</dbReference>
<feature type="compositionally biased region" description="Low complexity" evidence="3">
    <location>
        <begin position="155"/>
        <end position="169"/>
    </location>
</feature>
<dbReference type="EMBL" id="JBBWWR010000007">
    <property type="protein sequence ID" value="KAK8963964.1"/>
    <property type="molecule type" value="Genomic_DNA"/>
</dbReference>